<dbReference type="Proteomes" id="UP000055048">
    <property type="component" value="Unassembled WGS sequence"/>
</dbReference>
<accession>A0A0V0U673</accession>
<protein>
    <submittedName>
        <fullName evidence="1">Uncharacterized protein</fullName>
    </submittedName>
</protein>
<dbReference type="AlphaFoldDB" id="A0A0V0U673"/>
<gene>
    <name evidence="1" type="ORF">T05_8313</name>
</gene>
<proteinExistence type="predicted"/>
<sequence length="149" mass="17224">MHKYIIWDITGHIHFGSSNCIQNNFYKLNGKAGSSLKLIFLLELIALISRTEHKFGFNKHTLSAKIDEKRNLPLTVANDIFLDCSALSSLCKCPLVHYTFLHVCLVALVADEKCPACLIHQHLSFRFLKISFTPRQFEEHQRFRFAFNQ</sequence>
<evidence type="ECO:0000313" key="1">
    <source>
        <dbReference type="EMBL" id="KRX46635.1"/>
    </source>
</evidence>
<dbReference type="EMBL" id="JYDJ01000054">
    <property type="protein sequence ID" value="KRX46635.1"/>
    <property type="molecule type" value="Genomic_DNA"/>
</dbReference>
<evidence type="ECO:0000313" key="2">
    <source>
        <dbReference type="Proteomes" id="UP000055048"/>
    </source>
</evidence>
<comment type="caution">
    <text evidence="1">The sequence shown here is derived from an EMBL/GenBank/DDBJ whole genome shotgun (WGS) entry which is preliminary data.</text>
</comment>
<organism evidence="1 2">
    <name type="scientific">Trichinella murrelli</name>
    <dbReference type="NCBI Taxonomy" id="144512"/>
    <lineage>
        <taxon>Eukaryota</taxon>
        <taxon>Metazoa</taxon>
        <taxon>Ecdysozoa</taxon>
        <taxon>Nematoda</taxon>
        <taxon>Enoplea</taxon>
        <taxon>Dorylaimia</taxon>
        <taxon>Trichinellida</taxon>
        <taxon>Trichinellidae</taxon>
        <taxon>Trichinella</taxon>
    </lineage>
</organism>
<reference evidence="1 2" key="1">
    <citation type="submission" date="2015-01" db="EMBL/GenBank/DDBJ databases">
        <title>Evolution of Trichinella species and genotypes.</title>
        <authorList>
            <person name="Korhonen P.K."/>
            <person name="Edoardo P."/>
            <person name="Giuseppe L.R."/>
            <person name="Gasser R.B."/>
        </authorList>
    </citation>
    <scope>NUCLEOTIDE SEQUENCE [LARGE SCALE GENOMIC DNA]</scope>
    <source>
        <strain evidence="1">ISS417</strain>
    </source>
</reference>
<keyword evidence="2" id="KW-1185">Reference proteome</keyword>
<name>A0A0V0U673_9BILA</name>